<organism evidence="1">
    <name type="scientific">uncultured Caudovirales phage</name>
    <dbReference type="NCBI Taxonomy" id="2100421"/>
    <lineage>
        <taxon>Viruses</taxon>
        <taxon>Duplodnaviria</taxon>
        <taxon>Heunggongvirae</taxon>
        <taxon>Uroviricota</taxon>
        <taxon>Caudoviricetes</taxon>
        <taxon>Peduoviridae</taxon>
        <taxon>Maltschvirus</taxon>
        <taxon>Maltschvirus maltsch</taxon>
    </lineage>
</organism>
<dbReference type="EMBL" id="LR796202">
    <property type="protein sequence ID" value="CAB4126724.1"/>
    <property type="molecule type" value="Genomic_DNA"/>
</dbReference>
<sequence length="81" mass="8660">MVFLDSVDSLESVDTVGFQAIVDQASAVIQDIQDQGSVDIRAIADQGFQVSAVIQDILELDRLGLAALHLHGSFQDKGSKC</sequence>
<evidence type="ECO:0000313" key="2">
    <source>
        <dbReference type="EMBL" id="CAB4133761.1"/>
    </source>
</evidence>
<evidence type="ECO:0000313" key="1">
    <source>
        <dbReference type="EMBL" id="CAB4126724.1"/>
    </source>
</evidence>
<reference evidence="1" key="1">
    <citation type="submission" date="2020-04" db="EMBL/GenBank/DDBJ databases">
        <authorList>
            <person name="Chiriac C."/>
            <person name="Salcher M."/>
            <person name="Ghai R."/>
            <person name="Kavagutti S V."/>
        </authorList>
    </citation>
    <scope>NUCLEOTIDE SEQUENCE</scope>
</reference>
<name>A0A6J5KWB6_9CAUD</name>
<accession>A0A6J5KWB6</accession>
<protein>
    <submittedName>
        <fullName evidence="1">Uncharacterized protein</fullName>
    </submittedName>
</protein>
<dbReference type="EMBL" id="LR796276">
    <property type="protein sequence ID" value="CAB4133761.1"/>
    <property type="molecule type" value="Genomic_DNA"/>
</dbReference>
<proteinExistence type="predicted"/>
<gene>
    <name evidence="2" type="ORF">UFOVP262_13</name>
    <name evidence="1" type="ORF">UFOVP90_27</name>
</gene>